<dbReference type="Pfam" id="PF00535">
    <property type="entry name" value="Glycos_transf_2"/>
    <property type="match status" value="1"/>
</dbReference>
<keyword evidence="4 11" id="KW-0808">Transferase</keyword>
<dbReference type="Proteomes" id="UP000195913">
    <property type="component" value="Unassembled WGS sequence"/>
</dbReference>
<organism evidence="11 12">
    <name type="scientific">Arthrobacter rhombi</name>
    <dbReference type="NCBI Taxonomy" id="71253"/>
    <lineage>
        <taxon>Bacteria</taxon>
        <taxon>Bacillati</taxon>
        <taxon>Actinomycetota</taxon>
        <taxon>Actinomycetes</taxon>
        <taxon>Micrococcales</taxon>
        <taxon>Micrococcaceae</taxon>
        <taxon>Arthrobacter</taxon>
    </lineage>
</organism>
<evidence type="ECO:0000256" key="4">
    <source>
        <dbReference type="ARBA" id="ARBA00022679"/>
    </source>
</evidence>
<comment type="subcellular location">
    <subcellularLocation>
        <location evidence="1">Cell membrane</location>
    </subcellularLocation>
</comment>
<evidence type="ECO:0000313" key="11">
    <source>
        <dbReference type="EMBL" id="SJM70753.1"/>
    </source>
</evidence>
<comment type="similarity">
    <text evidence="8">Belongs to the glycosyltransferase 2 family. CrtQ subfamily.</text>
</comment>
<name>A0A1R4GRQ8_9MICC</name>
<dbReference type="SUPFAM" id="SSF53448">
    <property type="entry name" value="Nucleotide-diphospho-sugar transferases"/>
    <property type="match status" value="1"/>
</dbReference>
<keyword evidence="2" id="KW-1003">Cell membrane</keyword>
<gene>
    <name evidence="11" type="ORF">FM101_12690</name>
</gene>
<evidence type="ECO:0000256" key="6">
    <source>
        <dbReference type="ARBA" id="ARBA00037281"/>
    </source>
</evidence>
<dbReference type="PANTHER" id="PTHR43646">
    <property type="entry name" value="GLYCOSYLTRANSFERASE"/>
    <property type="match status" value="1"/>
</dbReference>
<proteinExistence type="inferred from homology"/>
<keyword evidence="3" id="KW-0328">Glycosyltransferase</keyword>
<evidence type="ECO:0000256" key="5">
    <source>
        <dbReference type="ARBA" id="ARBA00023136"/>
    </source>
</evidence>
<evidence type="ECO:0000256" key="3">
    <source>
        <dbReference type="ARBA" id="ARBA00022676"/>
    </source>
</evidence>
<evidence type="ECO:0000256" key="1">
    <source>
        <dbReference type="ARBA" id="ARBA00004236"/>
    </source>
</evidence>
<dbReference type="AlphaFoldDB" id="A0A1R4GRQ8"/>
<dbReference type="InterPro" id="IPR001173">
    <property type="entry name" value="Glyco_trans_2-like"/>
</dbReference>
<accession>A0A1R4GRQ8</accession>
<comment type="function">
    <text evidence="6">Catalyzes the glycosylation of 4,4'-diaponeurosporenoate, i.e. the esterification of glucose at the C1'' position with the carboxyl group of 4,4'-diaponeurosporenic acid, to form glycosyl-4,4'-diaponeurosporenoate. This is a step in the biosynthesis of staphyloxanthin, an orange pigment present in most staphylococci strains.</text>
</comment>
<dbReference type="Gene3D" id="3.90.550.10">
    <property type="entry name" value="Spore Coat Polysaccharide Biosynthesis Protein SpsA, Chain A"/>
    <property type="match status" value="1"/>
</dbReference>
<sequence length="249" mass="26617">MSSGAAALEQIAIVLPIRDEEQRLDAAVEHILAAMDRWESAGPGRTRLVLVLDSCTDGSPQIASRAADADTRISIVTTAVRCVGAARALGVRTALAGIPSPSFHRQWIASTDADTRVPAAWLEVFAEAAEAGADVLLGTVEPDLAELGRYRYYQWLRRYTRSEGHGHIHGANLGVRASAYVDAGGFPSVTDDEDVGLVDALRSRGADIRSSGKLHVVTSGRVRGRAEHGFAEYLAHLPVSDSVASEHER</sequence>
<dbReference type="PANTHER" id="PTHR43646:SF2">
    <property type="entry name" value="GLYCOSYLTRANSFERASE 2-LIKE DOMAIN-CONTAINING PROTEIN"/>
    <property type="match status" value="1"/>
</dbReference>
<reference evidence="11 12" key="1">
    <citation type="submission" date="2017-02" db="EMBL/GenBank/DDBJ databases">
        <authorList>
            <person name="Peterson S.W."/>
        </authorList>
    </citation>
    <scope>NUCLEOTIDE SEQUENCE [LARGE SCALE GENOMIC DNA]</scope>
    <source>
        <strain evidence="11 12">B Ar 00.02</strain>
    </source>
</reference>
<dbReference type="EMBL" id="FUHW01000042">
    <property type="protein sequence ID" value="SJM70753.1"/>
    <property type="molecule type" value="Genomic_DNA"/>
</dbReference>
<evidence type="ECO:0000256" key="9">
    <source>
        <dbReference type="ARBA" id="ARBA00040345"/>
    </source>
</evidence>
<keyword evidence="5" id="KW-0472">Membrane</keyword>
<evidence type="ECO:0000256" key="7">
    <source>
        <dbReference type="ARBA" id="ARBA00037904"/>
    </source>
</evidence>
<dbReference type="GO" id="GO:0016757">
    <property type="term" value="F:glycosyltransferase activity"/>
    <property type="evidence" value="ECO:0007669"/>
    <property type="project" value="UniProtKB-KW"/>
</dbReference>
<keyword evidence="12" id="KW-1185">Reference proteome</keyword>
<protein>
    <recommendedName>
        <fullName evidence="9">4,4'-diaponeurosporenoate glycosyltransferase</fullName>
    </recommendedName>
</protein>
<evidence type="ECO:0000256" key="2">
    <source>
        <dbReference type="ARBA" id="ARBA00022475"/>
    </source>
</evidence>
<dbReference type="RefSeq" id="WP_179204322.1">
    <property type="nucleotide sequence ID" value="NZ_FUHW01000042.1"/>
</dbReference>
<evidence type="ECO:0000259" key="10">
    <source>
        <dbReference type="Pfam" id="PF00535"/>
    </source>
</evidence>
<evidence type="ECO:0000313" key="12">
    <source>
        <dbReference type="Proteomes" id="UP000195913"/>
    </source>
</evidence>
<dbReference type="GO" id="GO:0005886">
    <property type="term" value="C:plasma membrane"/>
    <property type="evidence" value="ECO:0007669"/>
    <property type="project" value="UniProtKB-SubCell"/>
</dbReference>
<evidence type="ECO:0000256" key="8">
    <source>
        <dbReference type="ARBA" id="ARBA00038120"/>
    </source>
</evidence>
<comment type="pathway">
    <text evidence="7">Carotenoid biosynthesis; staphyloxanthin biosynthesis; staphyloxanthin from farnesyl diphosphate: step 4/5.</text>
</comment>
<dbReference type="InterPro" id="IPR029044">
    <property type="entry name" value="Nucleotide-diphossugar_trans"/>
</dbReference>
<feature type="domain" description="Glycosyltransferase 2-like" evidence="10">
    <location>
        <begin position="13"/>
        <end position="160"/>
    </location>
</feature>